<evidence type="ECO:0000256" key="1">
    <source>
        <dbReference type="SAM" id="MobiDB-lite"/>
    </source>
</evidence>
<accession>A0A2N0QH72</accession>
<comment type="caution">
    <text evidence="2">The sequence shown here is derived from an EMBL/GenBank/DDBJ whole genome shotgun (WGS) entry which is preliminary data.</text>
</comment>
<organism evidence="2 3">
    <name type="scientific">Rhizophagus irregularis</name>
    <dbReference type="NCBI Taxonomy" id="588596"/>
    <lineage>
        <taxon>Eukaryota</taxon>
        <taxon>Fungi</taxon>
        <taxon>Fungi incertae sedis</taxon>
        <taxon>Mucoromycota</taxon>
        <taxon>Glomeromycotina</taxon>
        <taxon>Glomeromycetes</taxon>
        <taxon>Glomerales</taxon>
        <taxon>Glomeraceae</taxon>
        <taxon>Rhizophagus</taxon>
    </lineage>
</organism>
<dbReference type="EMBL" id="LLXH01010095">
    <property type="protein sequence ID" value="PKC50406.1"/>
    <property type="molecule type" value="Genomic_DNA"/>
</dbReference>
<sequence>MERVKALGSKSRKNRDLNGEGIEYNERKMKRNKTKRNKRKQRKTYLESRVKKRTDQKED</sequence>
<reference evidence="2 3" key="2">
    <citation type="submission" date="2017-10" db="EMBL/GenBank/DDBJ databases">
        <title>Genome analyses suggest a sexual origin of heterokaryosis in a supposedly ancient asexual fungus.</title>
        <authorList>
            <person name="Corradi N."/>
            <person name="Sedzielewska K."/>
            <person name="Noel J."/>
            <person name="Charron P."/>
            <person name="Farinelli L."/>
            <person name="Marton T."/>
            <person name="Kruger M."/>
            <person name="Pelin A."/>
            <person name="Brachmann A."/>
            <person name="Corradi N."/>
        </authorList>
    </citation>
    <scope>NUCLEOTIDE SEQUENCE [LARGE SCALE GENOMIC DNA]</scope>
    <source>
        <strain evidence="2 3">A1</strain>
    </source>
</reference>
<dbReference type="VEuPathDB" id="FungiDB:RhiirA1_486446"/>
<name>A0A2N0QH72_9GLOM</name>
<dbReference type="Proteomes" id="UP000232688">
    <property type="component" value="Unassembled WGS sequence"/>
</dbReference>
<evidence type="ECO:0000313" key="2">
    <source>
        <dbReference type="EMBL" id="PKC50406.1"/>
    </source>
</evidence>
<dbReference type="AlphaFoldDB" id="A0A2N0QH72"/>
<proteinExistence type="predicted"/>
<feature type="compositionally biased region" description="Basic residues" evidence="1">
    <location>
        <begin position="28"/>
        <end position="43"/>
    </location>
</feature>
<protein>
    <submittedName>
        <fullName evidence="2">Uncharacterized protein</fullName>
    </submittedName>
</protein>
<feature type="compositionally biased region" description="Basic and acidic residues" evidence="1">
    <location>
        <begin position="44"/>
        <end position="59"/>
    </location>
</feature>
<evidence type="ECO:0000313" key="3">
    <source>
        <dbReference type="Proteomes" id="UP000232688"/>
    </source>
</evidence>
<feature type="region of interest" description="Disordered" evidence="1">
    <location>
        <begin position="1"/>
        <end position="59"/>
    </location>
</feature>
<reference evidence="2 3" key="1">
    <citation type="submission" date="2017-10" db="EMBL/GenBank/DDBJ databases">
        <title>Extensive intraspecific genome diversity in a model arbuscular mycorrhizal fungus.</title>
        <authorList>
            <person name="Chen E.C.H."/>
            <person name="Morin E."/>
            <person name="Baudet D."/>
            <person name="Noel J."/>
            <person name="Ndikumana S."/>
            <person name="Charron P."/>
            <person name="St-Onge C."/>
            <person name="Giorgi J."/>
            <person name="Grigoriev I.V."/>
            <person name="Roux C."/>
            <person name="Martin F.M."/>
            <person name="Corradi N."/>
        </authorList>
    </citation>
    <scope>NUCLEOTIDE SEQUENCE [LARGE SCALE GENOMIC DNA]</scope>
    <source>
        <strain evidence="2 3">A1</strain>
    </source>
</reference>
<gene>
    <name evidence="2" type="ORF">RhiirA1_486446</name>
</gene>